<evidence type="ECO:0000259" key="1">
    <source>
        <dbReference type="Pfam" id="PF07693"/>
    </source>
</evidence>
<evidence type="ECO:0000313" key="3">
    <source>
        <dbReference type="Proteomes" id="UP000229340"/>
    </source>
</evidence>
<dbReference type="RefSeq" id="WP_100271203.1">
    <property type="nucleotide sequence ID" value="NZ_CP024445.1"/>
</dbReference>
<accession>A0A2D2LXV5</accession>
<sequence length="588" mass="66249">MWSDVESSEDYLNFGEVSSLAVDIISSPKMLPVSIGIFGNWGSGKSSMLNLIETQLKESTDKEYIIVRFDAWLYQGYDDVRAALLETIASTILEYTDNPNLAKKVHGLLTRVDKFRLFGLTAEAGALLMGFPTFGVLAKTSGMLGDLMNGIQDEKEQEGVKETSLEAVEAAKTLIKDKESDSPSKHIDKFRKEYTDILETLDKPLVVMIDNLDRCLPANAIHTLEAIRLFLFLPNTAFIIAADEEMIRGSVSDYFKGSTERHKIDYIDKLIQIPIRVPKAGIREIRAYLFMLYALDFGIDNSSQSRLRKGLEDALKNSWKDDPIDRADALQLIDNAIDTRLESNFEMVDRIAPLLATSPMIQGNPRTVKRLLNVIKLRSLIAKRRDMKLDEAIITKLVVFERCAGIDATNALYSLIDIEKGKPKFLKDLEEGVNQEEMPNDFKSSASLENFIKEWAKIEPKLSSIDLRSAVYLSRETIPLGIFTIGLSRLGKEAFEALRQMNSVSSTVADQVFSSLNENEVIMVMESLITELRQIPDWDQRPKPFNGAYFLANKSPKAGKMLKNFLVDVEPKQSWLKSLLKSAAWFKD</sequence>
<dbReference type="AlphaFoldDB" id="A0A2D2LXV5"/>
<name>A0A2D2LXV5_FAUOS</name>
<reference evidence="3" key="1">
    <citation type="submission" date="2017-10" db="EMBL/GenBank/DDBJ databases">
        <title>Complete genome sequence of Moraxella osloensis NP7 isolated from human skin.</title>
        <authorList>
            <person name="Lee K."/>
            <person name="Lim J.Y."/>
            <person name="Hwang I."/>
        </authorList>
    </citation>
    <scope>NUCLEOTIDE SEQUENCE [LARGE SCALE GENOMIC DNA]</scope>
    <source>
        <strain evidence="3">NP7</strain>
        <plasmid evidence="3">pnp7-2</plasmid>
    </source>
</reference>
<dbReference type="PANTHER" id="PTHR22674:SF6">
    <property type="entry name" value="NTPASE KAP FAMILY P-LOOP DOMAIN-CONTAINING PROTEIN 1"/>
    <property type="match status" value="1"/>
</dbReference>
<dbReference type="Pfam" id="PF07693">
    <property type="entry name" value="KAP_NTPase"/>
    <property type="match status" value="1"/>
</dbReference>
<proteinExistence type="predicted"/>
<dbReference type="InterPro" id="IPR052754">
    <property type="entry name" value="NTPase_KAP_P-loop"/>
</dbReference>
<dbReference type="Gene3D" id="3.40.50.300">
    <property type="entry name" value="P-loop containing nucleotide triphosphate hydrolases"/>
    <property type="match status" value="1"/>
</dbReference>
<dbReference type="Proteomes" id="UP000229340">
    <property type="component" value="Plasmid pNP7-2"/>
</dbReference>
<evidence type="ECO:0000313" key="2">
    <source>
        <dbReference type="EMBL" id="ATR79871.1"/>
    </source>
</evidence>
<protein>
    <submittedName>
        <fullName evidence="2">KAP family P-loop domain protein</fullName>
    </submittedName>
</protein>
<dbReference type="EMBL" id="CP024445">
    <property type="protein sequence ID" value="ATR79871.1"/>
    <property type="molecule type" value="Genomic_DNA"/>
</dbReference>
<dbReference type="SUPFAM" id="SSF52540">
    <property type="entry name" value="P-loop containing nucleoside triphosphate hydrolases"/>
    <property type="match status" value="1"/>
</dbReference>
<feature type="domain" description="KAP NTPase" evidence="1">
    <location>
        <begin position="18"/>
        <end position="378"/>
    </location>
</feature>
<gene>
    <name evidence="2" type="ORF">NP7_10965</name>
</gene>
<organism evidence="2 3">
    <name type="scientific">Faucicola osloensis</name>
    <name type="common">Moraxella osloensis</name>
    <dbReference type="NCBI Taxonomy" id="34062"/>
    <lineage>
        <taxon>Bacteria</taxon>
        <taxon>Pseudomonadati</taxon>
        <taxon>Pseudomonadota</taxon>
        <taxon>Gammaproteobacteria</taxon>
        <taxon>Moraxellales</taxon>
        <taxon>Moraxellaceae</taxon>
        <taxon>Faucicola</taxon>
    </lineage>
</organism>
<keyword evidence="2" id="KW-0614">Plasmid</keyword>
<dbReference type="PANTHER" id="PTHR22674">
    <property type="entry name" value="NTPASE, KAP FAMILY P-LOOP DOMAIN-CONTAINING 1"/>
    <property type="match status" value="1"/>
</dbReference>
<dbReference type="InterPro" id="IPR027417">
    <property type="entry name" value="P-loop_NTPase"/>
</dbReference>
<geneLocation type="plasmid" evidence="3">
    <name>pnp7-2</name>
</geneLocation>
<dbReference type="InterPro" id="IPR011646">
    <property type="entry name" value="KAP_P-loop"/>
</dbReference>